<evidence type="ECO:0000256" key="4">
    <source>
        <dbReference type="SAM" id="Coils"/>
    </source>
</evidence>
<dbReference type="OrthoDB" id="9812260at2"/>
<dbReference type="InterPro" id="IPR036890">
    <property type="entry name" value="HATPase_C_sf"/>
</dbReference>
<evidence type="ECO:0000256" key="3">
    <source>
        <dbReference type="ARBA" id="ARBA00022553"/>
    </source>
</evidence>
<name>A0A6I3T0U5_9BURK</name>
<dbReference type="SUPFAM" id="SSF47384">
    <property type="entry name" value="Homodimeric domain of signal transducing histidine kinase"/>
    <property type="match status" value="1"/>
</dbReference>
<evidence type="ECO:0000256" key="1">
    <source>
        <dbReference type="ARBA" id="ARBA00000085"/>
    </source>
</evidence>
<reference evidence="7 8" key="1">
    <citation type="submission" date="2019-11" db="EMBL/GenBank/DDBJ databases">
        <title>Type strains purchased from KCTC, JCM and DSMZ.</title>
        <authorList>
            <person name="Lu H."/>
        </authorList>
    </citation>
    <scope>NUCLEOTIDE SEQUENCE [LARGE SCALE GENOMIC DNA]</scope>
    <source>
        <strain evidence="7 8">KCTC 52429</strain>
    </source>
</reference>
<dbReference type="Gene3D" id="1.10.287.130">
    <property type="match status" value="1"/>
</dbReference>
<dbReference type="InterPro" id="IPR029016">
    <property type="entry name" value="GAF-like_dom_sf"/>
</dbReference>
<feature type="domain" description="Histidine kinase" evidence="6">
    <location>
        <begin position="415"/>
        <end position="646"/>
    </location>
</feature>
<feature type="region of interest" description="Disordered" evidence="5">
    <location>
        <begin position="644"/>
        <end position="665"/>
    </location>
</feature>
<dbReference type="Gene3D" id="3.30.565.10">
    <property type="entry name" value="Histidine kinase-like ATPase, C-terminal domain"/>
    <property type="match status" value="1"/>
</dbReference>
<accession>A0A6I3T0U5</accession>
<evidence type="ECO:0000259" key="6">
    <source>
        <dbReference type="PROSITE" id="PS50109"/>
    </source>
</evidence>
<dbReference type="Pfam" id="PF13185">
    <property type="entry name" value="GAF_2"/>
    <property type="match status" value="2"/>
</dbReference>
<sequence>MEVRLRRLEAVQSMLLEIGQLSTSCTDIGQFLRAVHGALGRIMYAANFYVALNELDGDPHEVRFVYYVDEMDESPDPDEVSLLASPDESPTAWVIMNRQQLVMTAAEHHSRQRDGDLIGQGTVAEHWMGCPLLDQDGQALGAIAIQTYDTGHTFSEEDQALFALIANHVSSALQGLQSMDRLERAVRERTLRLEHEVAERSRAEKLQRALYEIASLSASASDTGVLPGRLHEIISGLITARNFLLALYHPDTDEISIPYFVDEKHAEAPVKRFRYGLGMSSYVLRHKRAELLDATRYAALAGAGEIDEPLGSEDIASWMGAPMLLGEQAYGVIIVQSYDDSVLYTQADLDILAFMASHVAVALARMQSDRAIHRAKASLEEQNAALNSALTRLQEAQTELVRQEKLASLGRLVAGVAHEINTPLGICVTATSHLVQELKLVKEDLAAGQLDEEGLNGFFDTIDQSLRIMTTNTQRAAALVRSFKQVAVDQSSDNIRNFNLAKYVAEVLLSLQPKLKGKPIRIDVNCPNDIQMESFPGAVSQIVTNMVVNSLVHGFDEDQGGTIRITGRLEGEHVLFDYSDDGIGMDQETLGQLFDPFFTTKRGSGGSGLGAHILYNLVTGPLGGTIKVNSAPGMGLHYQLRFPRDQRKGKEKAEEKAQEKADVQA</sequence>
<dbReference type="SUPFAM" id="SSF55874">
    <property type="entry name" value="ATPase domain of HSP90 chaperone/DNA topoisomerase II/histidine kinase"/>
    <property type="match status" value="1"/>
</dbReference>
<dbReference type="InterPro" id="IPR003661">
    <property type="entry name" value="HisK_dim/P_dom"/>
</dbReference>
<dbReference type="SUPFAM" id="SSF55781">
    <property type="entry name" value="GAF domain-like"/>
    <property type="match status" value="2"/>
</dbReference>
<evidence type="ECO:0000256" key="2">
    <source>
        <dbReference type="ARBA" id="ARBA00012438"/>
    </source>
</evidence>
<comment type="caution">
    <text evidence="7">The sequence shown here is derived from an EMBL/GenBank/DDBJ whole genome shotgun (WGS) entry which is preliminary data.</text>
</comment>
<organism evidence="7 8">
    <name type="scientific">Pseudoduganella buxea</name>
    <dbReference type="NCBI Taxonomy" id="1949069"/>
    <lineage>
        <taxon>Bacteria</taxon>
        <taxon>Pseudomonadati</taxon>
        <taxon>Pseudomonadota</taxon>
        <taxon>Betaproteobacteria</taxon>
        <taxon>Burkholderiales</taxon>
        <taxon>Oxalobacteraceae</taxon>
        <taxon>Telluria group</taxon>
        <taxon>Pseudoduganella</taxon>
    </lineage>
</organism>
<dbReference type="SMART" id="SM00387">
    <property type="entry name" value="HATPase_c"/>
    <property type="match status" value="1"/>
</dbReference>
<dbReference type="EMBL" id="WNKZ01000051">
    <property type="protein sequence ID" value="MTV54456.1"/>
    <property type="molecule type" value="Genomic_DNA"/>
</dbReference>
<evidence type="ECO:0000313" key="8">
    <source>
        <dbReference type="Proteomes" id="UP000430634"/>
    </source>
</evidence>
<dbReference type="Proteomes" id="UP000430634">
    <property type="component" value="Unassembled WGS sequence"/>
</dbReference>
<evidence type="ECO:0000256" key="5">
    <source>
        <dbReference type="SAM" id="MobiDB-lite"/>
    </source>
</evidence>
<dbReference type="InterPro" id="IPR003018">
    <property type="entry name" value="GAF"/>
</dbReference>
<proteinExistence type="predicted"/>
<dbReference type="InterPro" id="IPR005467">
    <property type="entry name" value="His_kinase_dom"/>
</dbReference>
<protein>
    <recommendedName>
        <fullName evidence="2">histidine kinase</fullName>
        <ecNumber evidence="2">2.7.13.3</ecNumber>
    </recommendedName>
</protein>
<dbReference type="AlphaFoldDB" id="A0A6I3T0U5"/>
<dbReference type="GO" id="GO:0000155">
    <property type="term" value="F:phosphorelay sensor kinase activity"/>
    <property type="evidence" value="ECO:0007669"/>
    <property type="project" value="InterPro"/>
</dbReference>
<dbReference type="PRINTS" id="PR00344">
    <property type="entry name" value="BCTRLSENSOR"/>
</dbReference>
<comment type="catalytic activity">
    <reaction evidence="1">
        <text>ATP + protein L-histidine = ADP + protein N-phospho-L-histidine.</text>
        <dbReference type="EC" id="2.7.13.3"/>
    </reaction>
</comment>
<dbReference type="InterPro" id="IPR036097">
    <property type="entry name" value="HisK_dim/P_sf"/>
</dbReference>
<dbReference type="SMART" id="SM00065">
    <property type="entry name" value="GAF"/>
    <property type="match status" value="2"/>
</dbReference>
<dbReference type="EC" id="2.7.13.3" evidence="2"/>
<keyword evidence="3" id="KW-0597">Phosphoprotein</keyword>
<dbReference type="PANTHER" id="PTHR43065">
    <property type="entry name" value="SENSOR HISTIDINE KINASE"/>
    <property type="match status" value="1"/>
</dbReference>
<dbReference type="PROSITE" id="PS50109">
    <property type="entry name" value="HIS_KIN"/>
    <property type="match status" value="1"/>
</dbReference>
<dbReference type="CDD" id="cd00082">
    <property type="entry name" value="HisKA"/>
    <property type="match status" value="1"/>
</dbReference>
<dbReference type="InterPro" id="IPR004358">
    <property type="entry name" value="Sig_transdc_His_kin-like_C"/>
</dbReference>
<dbReference type="PANTHER" id="PTHR43065:SF47">
    <property type="match status" value="1"/>
</dbReference>
<keyword evidence="4" id="KW-0175">Coiled coil</keyword>
<dbReference type="RefSeq" id="WP_155471747.1">
    <property type="nucleotide sequence ID" value="NZ_BMKG01000011.1"/>
</dbReference>
<gene>
    <name evidence="7" type="ORF">GM672_17120</name>
</gene>
<evidence type="ECO:0000313" key="7">
    <source>
        <dbReference type="EMBL" id="MTV54456.1"/>
    </source>
</evidence>
<feature type="coiled-coil region" evidence="4">
    <location>
        <begin position="376"/>
        <end position="406"/>
    </location>
</feature>
<dbReference type="Gene3D" id="3.30.450.40">
    <property type="match status" value="2"/>
</dbReference>
<dbReference type="Pfam" id="PF02518">
    <property type="entry name" value="HATPase_c"/>
    <property type="match status" value="1"/>
</dbReference>
<dbReference type="InterPro" id="IPR003594">
    <property type="entry name" value="HATPase_dom"/>
</dbReference>